<dbReference type="InterPro" id="IPR019824">
    <property type="entry name" value="Leghaemoglobin_Fe_BS"/>
</dbReference>
<dbReference type="GO" id="GO:0046872">
    <property type="term" value="F:metal ion binding"/>
    <property type="evidence" value="ECO:0007669"/>
    <property type="project" value="UniProtKB-KW"/>
</dbReference>
<evidence type="ECO:0000256" key="1">
    <source>
        <dbReference type="RuleBase" id="RU000625"/>
    </source>
</evidence>
<dbReference type="Pfam" id="PF14389">
    <property type="entry name" value="Lzipper-MIP1"/>
    <property type="match status" value="1"/>
</dbReference>
<dbReference type="InterPro" id="IPR006869">
    <property type="entry name" value="DUF547"/>
</dbReference>
<sequence length="1211" mass="136877">MHNSVSIAVDDDESEDLSGKARATRIRRRRRRLRDPVPGDLVWRVLRWVIRRWTILIFLPAAVFLLIEASRMSGSPVIRDRSPPARETESVGNLNRLDPTTRVINGIRQPCLKIVPPEQIQNLEFPEEVGTNDAVKRIVYKSDISSSNTLSGEDMGATRFNLFTGPQTLSEREESFKVNETAVVNCGFYSEIGGFKISDKDRSYMQTCKVVVTTCAFGGGDDLYQPIGMTEASLRKVCYVAFWDEITRSAQEVEGNIIDENSMIRKWRIVVVGDLPFADQRLNGKIPKMLGHRLFPQARFSIWVDSKSQFRRDPIGVLNALLWKTSSVLAISEHGARSSIYDEAKAVVKKHKATPEEVEVQMAQYRHDGFPDEKRYNGKKVVRFTSRDQLSFPYILWRLKVLKKINMFPVCTRKDLVNSMGHKHKDMGQVKMPIKGKKKPPLSANLQTSLKEIQQLEKRLNGQIVVRRALEKALGYRSSVLDTSNENLVPRPTKELIKDIAVLELEVVYLEQHLLSLYRSAFDQQISASSPSTTGVKTNQSPRFQSSSVHETSRLDIRAKRSTLAVQSNTVSFSRVRSPVKKTESHVYDDKLTDPGIQRSYSSLSQQSVCSARMSPSSESPAKALREFHSQPLSMFQAENSTSNIISLADHIGASIADHVPETPNKISEDLVRCMATIYCKLADPSLMQHGLSSSPNSSFSSVSAFSPSYIGDIWSPGCKRESSLDARLENPFRVEGLKEFSGPYNAMVEVPSICRDSQRLSDIEDLLQRLKSLVRQLEKIDPRKMKHKEKLAFWINIHNSLVMHAYLNHGIPQSSLKRVSLLVKVMYNVGGRNINADMLQRSILGCCTHHSGQWLRTLFSPLKKFKAADEWQGYAIGHHEPLLFFALCSGSHSDPAVRIYTAKRVLQELEAAKQDYIRATVGIRKEQKILLPKIIESFAKDSNLSLEGVLDMIQPYLPETLRKAMQRCQQGRSRKSVEWVPHNFSFRYLLSRELGGSLTHNEVYFAKVRVPLKPSISSIGISSVGYDRFIHPIVRRTPKLVRRVEPNVSLKISAFSEEQEALVVKSWKVMKKDAADLGLKMFLRIFEIAPTAQKLFSFLKDSDVPLEKNPKLKPHAMSVFVMTCESAVNLHRAGKATVRESSVRDLGATHFKYGVVAEHFEVTKFALLETIKEALPEMWCPEMKMAWGEAYDQLVAAIKEEMKAPVPQDS</sequence>
<comment type="similarity">
    <text evidence="1">Belongs to the plant globin family.</text>
</comment>
<comment type="caution">
    <text evidence="4">The sequence shown here is derived from an EMBL/GenBank/DDBJ whole genome shotgun (WGS) entry which is preliminary data.</text>
</comment>
<evidence type="ECO:0000313" key="5">
    <source>
        <dbReference type="Proteomes" id="UP001180020"/>
    </source>
</evidence>
<dbReference type="Gene3D" id="1.10.490.10">
    <property type="entry name" value="Globins"/>
    <property type="match status" value="1"/>
</dbReference>
<dbReference type="GO" id="GO:0020037">
    <property type="term" value="F:heme binding"/>
    <property type="evidence" value="ECO:0007669"/>
    <property type="project" value="InterPro"/>
</dbReference>
<proteinExistence type="inferred from homology"/>
<dbReference type="InterPro" id="IPR009050">
    <property type="entry name" value="Globin-like_sf"/>
</dbReference>
<keyword evidence="1" id="KW-0349">Heme</keyword>
<dbReference type="Proteomes" id="UP001180020">
    <property type="component" value="Unassembled WGS sequence"/>
</dbReference>
<dbReference type="EMBL" id="JAUJYO010000013">
    <property type="protein sequence ID" value="KAK1300124.1"/>
    <property type="molecule type" value="Genomic_DNA"/>
</dbReference>
<feature type="domain" description="Globin" evidence="3">
    <location>
        <begin position="1055"/>
        <end position="1204"/>
    </location>
</feature>
<feature type="compositionally biased region" description="Polar residues" evidence="2">
    <location>
        <begin position="528"/>
        <end position="550"/>
    </location>
</feature>
<dbReference type="InterPro" id="IPR025757">
    <property type="entry name" value="MIP1_Leuzipper"/>
</dbReference>
<evidence type="ECO:0000259" key="3">
    <source>
        <dbReference type="PROSITE" id="PS01033"/>
    </source>
</evidence>
<dbReference type="PRINTS" id="PR00188">
    <property type="entry name" value="PLANTGLOBIN"/>
</dbReference>
<dbReference type="SUPFAM" id="SSF46458">
    <property type="entry name" value="Globin-like"/>
    <property type="match status" value="1"/>
</dbReference>
<organism evidence="4 5">
    <name type="scientific">Acorus calamus</name>
    <name type="common">Sweet flag</name>
    <dbReference type="NCBI Taxonomy" id="4465"/>
    <lineage>
        <taxon>Eukaryota</taxon>
        <taxon>Viridiplantae</taxon>
        <taxon>Streptophyta</taxon>
        <taxon>Embryophyta</taxon>
        <taxon>Tracheophyta</taxon>
        <taxon>Spermatophyta</taxon>
        <taxon>Magnoliopsida</taxon>
        <taxon>Liliopsida</taxon>
        <taxon>Acoraceae</taxon>
        <taxon>Acorus</taxon>
    </lineage>
</organism>
<dbReference type="PANTHER" id="PTHR23054">
    <property type="entry name" value="TERNARY COMPLEX FACTOR MIP1, LEUCINE-ZIPPER-RELATED"/>
    <property type="match status" value="1"/>
</dbReference>
<keyword evidence="5" id="KW-1185">Reference proteome</keyword>
<name>A0AAV9DGF0_ACOCL</name>
<protein>
    <submittedName>
        <fullName evidence="4">Non-symbiotic hemoglobin 1</fullName>
    </submittedName>
</protein>
<dbReference type="CDD" id="cd14784">
    <property type="entry name" value="class1_nsHb-like"/>
    <property type="match status" value="1"/>
</dbReference>
<dbReference type="InterPro" id="IPR000971">
    <property type="entry name" value="Globin"/>
</dbReference>
<feature type="region of interest" description="Disordered" evidence="2">
    <location>
        <begin position="528"/>
        <end position="552"/>
    </location>
</feature>
<dbReference type="InterPro" id="IPR012292">
    <property type="entry name" value="Globin/Proto"/>
</dbReference>
<gene>
    <name evidence="4" type="primary">MHB1</name>
    <name evidence="4" type="ORF">QJS10_CPB13g00124</name>
</gene>
<keyword evidence="1" id="KW-0408">Iron</keyword>
<dbReference type="GO" id="GO:0019825">
    <property type="term" value="F:oxygen binding"/>
    <property type="evidence" value="ECO:0007669"/>
    <property type="project" value="InterPro"/>
</dbReference>
<accession>A0AAV9DGF0</accession>
<dbReference type="Pfam" id="PF04765">
    <property type="entry name" value="TOD1_MUCI70"/>
    <property type="match status" value="1"/>
</dbReference>
<dbReference type="InterPro" id="IPR048354">
    <property type="entry name" value="TOD1_MUCI70_glycTrfase_dom"/>
</dbReference>
<evidence type="ECO:0000256" key="2">
    <source>
        <dbReference type="SAM" id="MobiDB-lite"/>
    </source>
</evidence>
<dbReference type="PROSITE" id="PS00208">
    <property type="entry name" value="PLANT_GLOBIN"/>
    <property type="match status" value="1"/>
</dbReference>
<reference evidence="4" key="2">
    <citation type="submission" date="2023-06" db="EMBL/GenBank/DDBJ databases">
        <authorList>
            <person name="Ma L."/>
            <person name="Liu K.-W."/>
            <person name="Li Z."/>
            <person name="Hsiao Y.-Y."/>
            <person name="Qi Y."/>
            <person name="Fu T."/>
            <person name="Tang G."/>
            <person name="Zhang D."/>
            <person name="Sun W.-H."/>
            <person name="Liu D.-K."/>
            <person name="Li Y."/>
            <person name="Chen G.-Z."/>
            <person name="Liu X.-D."/>
            <person name="Liao X.-Y."/>
            <person name="Jiang Y.-T."/>
            <person name="Yu X."/>
            <person name="Hao Y."/>
            <person name="Huang J."/>
            <person name="Zhao X.-W."/>
            <person name="Ke S."/>
            <person name="Chen Y.-Y."/>
            <person name="Wu W.-L."/>
            <person name="Hsu J.-L."/>
            <person name="Lin Y.-F."/>
            <person name="Huang M.-D."/>
            <person name="Li C.-Y."/>
            <person name="Huang L."/>
            <person name="Wang Z.-W."/>
            <person name="Zhao X."/>
            <person name="Zhong W.-Y."/>
            <person name="Peng D.-H."/>
            <person name="Ahmad S."/>
            <person name="Lan S."/>
            <person name="Zhang J.-S."/>
            <person name="Tsai W.-C."/>
            <person name="Van De Peer Y."/>
            <person name="Liu Z.-J."/>
        </authorList>
    </citation>
    <scope>NUCLEOTIDE SEQUENCE</scope>
    <source>
        <strain evidence="4">CP</strain>
        <tissue evidence="4">Leaves</tissue>
    </source>
</reference>
<evidence type="ECO:0000313" key="4">
    <source>
        <dbReference type="EMBL" id="KAK1300124.1"/>
    </source>
</evidence>
<keyword evidence="1" id="KW-0479">Metal-binding</keyword>
<reference evidence="4" key="1">
    <citation type="journal article" date="2023" name="Nat. Commun.">
        <title>Diploid and tetraploid genomes of Acorus and the evolution of monocots.</title>
        <authorList>
            <person name="Ma L."/>
            <person name="Liu K.W."/>
            <person name="Li Z."/>
            <person name="Hsiao Y.Y."/>
            <person name="Qi Y."/>
            <person name="Fu T."/>
            <person name="Tang G.D."/>
            <person name="Zhang D."/>
            <person name="Sun W.H."/>
            <person name="Liu D.K."/>
            <person name="Li Y."/>
            <person name="Chen G.Z."/>
            <person name="Liu X.D."/>
            <person name="Liao X.Y."/>
            <person name="Jiang Y.T."/>
            <person name="Yu X."/>
            <person name="Hao Y."/>
            <person name="Huang J."/>
            <person name="Zhao X.W."/>
            <person name="Ke S."/>
            <person name="Chen Y.Y."/>
            <person name="Wu W.L."/>
            <person name="Hsu J.L."/>
            <person name="Lin Y.F."/>
            <person name="Huang M.D."/>
            <person name="Li C.Y."/>
            <person name="Huang L."/>
            <person name="Wang Z.W."/>
            <person name="Zhao X."/>
            <person name="Zhong W.Y."/>
            <person name="Peng D.H."/>
            <person name="Ahmad S."/>
            <person name="Lan S."/>
            <person name="Zhang J.S."/>
            <person name="Tsai W.C."/>
            <person name="Van de Peer Y."/>
            <person name="Liu Z.J."/>
        </authorList>
    </citation>
    <scope>NUCLEOTIDE SEQUENCE</scope>
    <source>
        <strain evidence="4">CP</strain>
    </source>
</reference>
<dbReference type="Pfam" id="PF00042">
    <property type="entry name" value="Globin"/>
    <property type="match status" value="1"/>
</dbReference>
<dbReference type="AlphaFoldDB" id="A0AAV9DGF0"/>
<dbReference type="PANTHER" id="PTHR23054:SF18">
    <property type="entry name" value="TERNARY COMPLEX FACTOR MIP1, LEUCINE-ZIPPER"/>
    <property type="match status" value="1"/>
</dbReference>
<dbReference type="Pfam" id="PF04784">
    <property type="entry name" value="DUF547"/>
    <property type="match status" value="1"/>
</dbReference>
<dbReference type="PROSITE" id="PS01033">
    <property type="entry name" value="GLOBIN"/>
    <property type="match status" value="1"/>
</dbReference>